<feature type="domain" description="Gfo/Idh/MocA-like oxidoreductase N-terminal" evidence="3">
    <location>
        <begin position="5"/>
        <end position="123"/>
    </location>
</feature>
<sequence>MKKLRLGVLGASRHYGLRVATPLRDSLLIEPYGIASRNSEKARDYAEKWDFPVSYGSYEALFGDPDIDFVFITLPNHLHLEYIKKAADAGKPVICEKPLGLNAAEAAEAAAYCEKRAVPLMEAFMYPFHPQWRRAFEIVKSGELGRVMTVSGTYSYTNKDPGNIRNVAAFGGGGMLDIGCYLVSASRRLMEAEPLRSCCSMVRDAEFGVDSHASAILDFGGGRTAVFSVSTQLFPRQEVTAHGTAGVLSVELPFNMYADAPGRVHVRTNIGGRCVETEIADQYLLEFDAFAEALLEGAPVPIPVSDAVDNLAAIDALFRSAESGGWEPVARPRGQA</sequence>
<dbReference type="InterPro" id="IPR050984">
    <property type="entry name" value="Gfo/Idh/MocA_domain"/>
</dbReference>
<dbReference type="Pfam" id="PF01408">
    <property type="entry name" value="GFO_IDH_MocA"/>
    <property type="match status" value="1"/>
</dbReference>
<evidence type="ECO:0000313" key="5">
    <source>
        <dbReference type="EMBL" id="QQO10672.1"/>
    </source>
</evidence>
<dbReference type="SUPFAM" id="SSF55347">
    <property type="entry name" value="Glyceraldehyde-3-phosphate dehydrogenase-like, C-terminal domain"/>
    <property type="match status" value="1"/>
</dbReference>
<evidence type="ECO:0000259" key="4">
    <source>
        <dbReference type="Pfam" id="PF22725"/>
    </source>
</evidence>
<name>A0A7T7XQP8_9SPIR</name>
<dbReference type="SUPFAM" id="SSF51735">
    <property type="entry name" value="NAD(P)-binding Rossmann-fold domains"/>
    <property type="match status" value="1"/>
</dbReference>
<keyword evidence="6" id="KW-1185">Reference proteome</keyword>
<dbReference type="EMBL" id="CP067089">
    <property type="protein sequence ID" value="QQO10672.1"/>
    <property type="molecule type" value="Genomic_DNA"/>
</dbReference>
<dbReference type="PANTHER" id="PTHR22604">
    <property type="entry name" value="OXIDOREDUCTASES"/>
    <property type="match status" value="1"/>
</dbReference>
<evidence type="ECO:0000256" key="2">
    <source>
        <dbReference type="ARBA" id="ARBA00023002"/>
    </source>
</evidence>
<proteinExistence type="inferred from homology"/>
<dbReference type="InterPro" id="IPR055170">
    <property type="entry name" value="GFO_IDH_MocA-like_dom"/>
</dbReference>
<protein>
    <submittedName>
        <fullName evidence="5">Gfo/Idh/MocA family oxidoreductase</fullName>
    </submittedName>
</protein>
<accession>A0A7T7XQP8</accession>
<evidence type="ECO:0000313" key="6">
    <source>
        <dbReference type="Proteomes" id="UP000595917"/>
    </source>
</evidence>
<gene>
    <name evidence="5" type="ORF">JFL75_07075</name>
</gene>
<dbReference type="Pfam" id="PF22725">
    <property type="entry name" value="GFO_IDH_MocA_C3"/>
    <property type="match status" value="1"/>
</dbReference>
<dbReference type="GO" id="GO:0000166">
    <property type="term" value="F:nucleotide binding"/>
    <property type="evidence" value="ECO:0007669"/>
    <property type="project" value="InterPro"/>
</dbReference>
<evidence type="ECO:0000259" key="3">
    <source>
        <dbReference type="Pfam" id="PF01408"/>
    </source>
</evidence>
<dbReference type="Gene3D" id="3.40.50.720">
    <property type="entry name" value="NAD(P)-binding Rossmann-like Domain"/>
    <property type="match status" value="1"/>
</dbReference>
<evidence type="ECO:0000256" key="1">
    <source>
        <dbReference type="ARBA" id="ARBA00010928"/>
    </source>
</evidence>
<dbReference type="InterPro" id="IPR036291">
    <property type="entry name" value="NAD(P)-bd_dom_sf"/>
</dbReference>
<dbReference type="Gene3D" id="3.30.360.10">
    <property type="entry name" value="Dihydrodipicolinate Reductase, domain 2"/>
    <property type="match status" value="1"/>
</dbReference>
<dbReference type="RefSeq" id="WP_215627977.1">
    <property type="nucleotide sequence ID" value="NZ_CP067089.2"/>
</dbReference>
<comment type="similarity">
    <text evidence="1">Belongs to the Gfo/Idh/MocA family.</text>
</comment>
<keyword evidence="2" id="KW-0560">Oxidoreductase</keyword>
<dbReference type="GO" id="GO:0016491">
    <property type="term" value="F:oxidoreductase activity"/>
    <property type="evidence" value="ECO:0007669"/>
    <property type="project" value="UniProtKB-KW"/>
</dbReference>
<dbReference type="AlphaFoldDB" id="A0A7T7XQP8"/>
<dbReference type="Proteomes" id="UP000595917">
    <property type="component" value="Chromosome"/>
</dbReference>
<dbReference type="InterPro" id="IPR000683">
    <property type="entry name" value="Gfo/Idh/MocA-like_OxRdtase_N"/>
</dbReference>
<feature type="domain" description="GFO/IDH/MocA-like oxidoreductase" evidence="4">
    <location>
        <begin position="132"/>
        <end position="248"/>
    </location>
</feature>
<dbReference type="PANTHER" id="PTHR22604:SF105">
    <property type="entry name" value="TRANS-1,2-DIHYDROBENZENE-1,2-DIOL DEHYDROGENASE"/>
    <property type="match status" value="1"/>
</dbReference>
<reference evidence="5" key="1">
    <citation type="submission" date="2021-01" db="EMBL/GenBank/DDBJ databases">
        <title>Description of Breznakiella homolactica.</title>
        <authorList>
            <person name="Song Y."/>
            <person name="Brune A."/>
        </authorList>
    </citation>
    <scope>NUCLEOTIDE SEQUENCE</scope>
    <source>
        <strain evidence="5">RmG30</strain>
    </source>
</reference>
<organism evidence="5 6">
    <name type="scientific">Breznakiella homolactica</name>
    <dbReference type="NCBI Taxonomy" id="2798577"/>
    <lineage>
        <taxon>Bacteria</taxon>
        <taxon>Pseudomonadati</taxon>
        <taxon>Spirochaetota</taxon>
        <taxon>Spirochaetia</taxon>
        <taxon>Spirochaetales</taxon>
        <taxon>Breznakiellaceae</taxon>
        <taxon>Breznakiella</taxon>
    </lineage>
</organism>
<dbReference type="KEGG" id="bhc:JFL75_07075"/>